<dbReference type="GO" id="GO:0043041">
    <property type="term" value="P:amino acid activation for nonribosomal peptide biosynthetic process"/>
    <property type="evidence" value="ECO:0007669"/>
    <property type="project" value="TreeGrafter"/>
</dbReference>
<keyword evidence="4" id="KW-0812">Transmembrane</keyword>
<dbReference type="PANTHER" id="PTHR45527:SF1">
    <property type="entry name" value="FATTY ACID SYNTHASE"/>
    <property type="match status" value="1"/>
</dbReference>
<dbReference type="InterPro" id="IPR029058">
    <property type="entry name" value="AB_hydrolase_fold"/>
</dbReference>
<dbReference type="InterPro" id="IPR020806">
    <property type="entry name" value="PKS_PP-bd"/>
</dbReference>
<dbReference type="Gene3D" id="2.30.38.10">
    <property type="entry name" value="Luciferase, Domain 3"/>
    <property type="match status" value="2"/>
</dbReference>
<keyword evidence="2" id="KW-0596">Phosphopantetheine</keyword>
<dbReference type="Pfam" id="PF00975">
    <property type="entry name" value="Thioesterase"/>
    <property type="match status" value="1"/>
</dbReference>
<dbReference type="EMBL" id="BOPG01000061">
    <property type="protein sequence ID" value="GIJ60865.1"/>
    <property type="molecule type" value="Genomic_DNA"/>
</dbReference>
<dbReference type="FunFam" id="3.40.50.12780:FF:000012">
    <property type="entry name" value="Non-ribosomal peptide synthetase"/>
    <property type="match status" value="1"/>
</dbReference>
<dbReference type="GO" id="GO:0044550">
    <property type="term" value="P:secondary metabolite biosynthetic process"/>
    <property type="evidence" value="ECO:0007669"/>
    <property type="project" value="TreeGrafter"/>
</dbReference>
<dbReference type="FunFam" id="3.40.50.980:FF:000001">
    <property type="entry name" value="Non-ribosomal peptide synthetase"/>
    <property type="match status" value="1"/>
</dbReference>
<accession>A0A8J4E3H1</accession>
<dbReference type="PANTHER" id="PTHR45527">
    <property type="entry name" value="NONRIBOSOMAL PEPTIDE SYNTHETASE"/>
    <property type="match status" value="1"/>
</dbReference>
<dbReference type="PROSITE" id="PS00455">
    <property type="entry name" value="AMP_BINDING"/>
    <property type="match status" value="3"/>
</dbReference>
<feature type="transmembrane region" description="Helical" evidence="4">
    <location>
        <begin position="2940"/>
        <end position="2961"/>
    </location>
</feature>
<feature type="transmembrane region" description="Helical" evidence="4">
    <location>
        <begin position="3116"/>
        <end position="3142"/>
    </location>
</feature>
<dbReference type="InterPro" id="IPR045851">
    <property type="entry name" value="AMP-bd_C_sf"/>
</dbReference>
<dbReference type="SUPFAM" id="SSF103473">
    <property type="entry name" value="MFS general substrate transporter"/>
    <property type="match status" value="1"/>
</dbReference>
<dbReference type="Gene3D" id="3.30.559.30">
    <property type="entry name" value="Nonribosomal peptide synthetase, condensation domain"/>
    <property type="match status" value="2"/>
</dbReference>
<dbReference type="InterPro" id="IPR025110">
    <property type="entry name" value="AMP-bd_C"/>
</dbReference>
<dbReference type="NCBIfam" id="NF003417">
    <property type="entry name" value="PRK04813.1"/>
    <property type="match status" value="3"/>
</dbReference>
<dbReference type="InterPro" id="IPR011701">
    <property type="entry name" value="MFS"/>
</dbReference>
<dbReference type="Pfam" id="PF00501">
    <property type="entry name" value="AMP-binding"/>
    <property type="match status" value="3"/>
</dbReference>
<dbReference type="Pfam" id="PF00550">
    <property type="entry name" value="PP-binding"/>
    <property type="match status" value="3"/>
</dbReference>
<dbReference type="SUPFAM" id="SSF47336">
    <property type="entry name" value="ACP-like"/>
    <property type="match status" value="3"/>
</dbReference>
<dbReference type="Gene3D" id="3.30.300.30">
    <property type="match status" value="3"/>
</dbReference>
<proteinExistence type="predicted"/>
<organism evidence="6 7">
    <name type="scientific">Virgisporangium aurantiacum</name>
    <dbReference type="NCBI Taxonomy" id="175570"/>
    <lineage>
        <taxon>Bacteria</taxon>
        <taxon>Bacillati</taxon>
        <taxon>Actinomycetota</taxon>
        <taxon>Actinomycetes</taxon>
        <taxon>Micromonosporales</taxon>
        <taxon>Micromonosporaceae</taxon>
        <taxon>Virgisporangium</taxon>
    </lineage>
</organism>
<dbReference type="InterPro" id="IPR009081">
    <property type="entry name" value="PP-bd_ACP"/>
</dbReference>
<dbReference type="Gene3D" id="1.10.1200.10">
    <property type="entry name" value="ACP-like"/>
    <property type="match status" value="3"/>
</dbReference>
<feature type="domain" description="Carrier" evidence="5">
    <location>
        <begin position="500"/>
        <end position="575"/>
    </location>
</feature>
<dbReference type="SUPFAM" id="SSF53474">
    <property type="entry name" value="alpha/beta-Hydrolases"/>
    <property type="match status" value="1"/>
</dbReference>
<feature type="transmembrane region" description="Helical" evidence="4">
    <location>
        <begin position="3208"/>
        <end position="3226"/>
    </location>
</feature>
<dbReference type="InterPro" id="IPR023213">
    <property type="entry name" value="CAT-like_dom_sf"/>
</dbReference>
<dbReference type="PROSITE" id="PS00012">
    <property type="entry name" value="PHOSPHOPANTETHEINE"/>
    <property type="match status" value="1"/>
</dbReference>
<evidence type="ECO:0000256" key="4">
    <source>
        <dbReference type="SAM" id="Phobius"/>
    </source>
</evidence>
<dbReference type="InterPro" id="IPR042099">
    <property type="entry name" value="ANL_N_sf"/>
</dbReference>
<dbReference type="NCBIfam" id="TIGR01733">
    <property type="entry name" value="AA-adenyl-dom"/>
    <property type="match status" value="3"/>
</dbReference>
<dbReference type="GO" id="GO:0005737">
    <property type="term" value="C:cytoplasm"/>
    <property type="evidence" value="ECO:0007669"/>
    <property type="project" value="TreeGrafter"/>
</dbReference>
<keyword evidence="7" id="KW-1185">Reference proteome</keyword>
<feature type="transmembrane region" description="Helical" evidence="4">
    <location>
        <begin position="3238"/>
        <end position="3257"/>
    </location>
</feature>
<protein>
    <recommendedName>
        <fullName evidence="5">Carrier domain-containing protein</fullName>
    </recommendedName>
</protein>
<keyword evidence="4" id="KW-0472">Membrane</keyword>
<dbReference type="InterPro" id="IPR001031">
    <property type="entry name" value="Thioesterase"/>
</dbReference>
<dbReference type="InterPro" id="IPR036736">
    <property type="entry name" value="ACP-like_sf"/>
</dbReference>
<dbReference type="CDD" id="cd19531">
    <property type="entry name" value="LCL_NRPS-like"/>
    <property type="match status" value="2"/>
</dbReference>
<dbReference type="GO" id="GO:0003824">
    <property type="term" value="F:catalytic activity"/>
    <property type="evidence" value="ECO:0007669"/>
    <property type="project" value="InterPro"/>
</dbReference>
<dbReference type="SUPFAM" id="SSF56801">
    <property type="entry name" value="Acetyl-CoA synthetase-like"/>
    <property type="match status" value="3"/>
</dbReference>
<feature type="transmembrane region" description="Helical" evidence="4">
    <location>
        <begin position="2973"/>
        <end position="2994"/>
    </location>
</feature>
<dbReference type="InterPro" id="IPR020845">
    <property type="entry name" value="AMP-binding_CS"/>
</dbReference>
<feature type="domain" description="Carrier" evidence="5">
    <location>
        <begin position="1536"/>
        <end position="1611"/>
    </location>
</feature>
<dbReference type="Pfam" id="PF13193">
    <property type="entry name" value="AMP-binding_C"/>
    <property type="match status" value="3"/>
</dbReference>
<dbReference type="GO" id="GO:0031177">
    <property type="term" value="F:phosphopantetheine binding"/>
    <property type="evidence" value="ECO:0007669"/>
    <property type="project" value="InterPro"/>
</dbReference>
<dbReference type="InterPro" id="IPR000873">
    <property type="entry name" value="AMP-dep_synth/lig_dom"/>
</dbReference>
<dbReference type="SMART" id="SM00824">
    <property type="entry name" value="PKS_TE"/>
    <property type="match status" value="1"/>
</dbReference>
<dbReference type="Gene3D" id="3.40.50.12780">
    <property type="entry name" value="N-terminal domain of ligase-like"/>
    <property type="match status" value="1"/>
</dbReference>
<feature type="domain" description="Carrier" evidence="5">
    <location>
        <begin position="2563"/>
        <end position="2634"/>
    </location>
</feature>
<dbReference type="Pfam" id="PF00668">
    <property type="entry name" value="Condensation"/>
    <property type="match status" value="2"/>
</dbReference>
<evidence type="ECO:0000313" key="7">
    <source>
        <dbReference type="Proteomes" id="UP000612585"/>
    </source>
</evidence>
<comment type="caution">
    <text evidence="6">The sequence shown here is derived from an EMBL/GenBank/DDBJ whole genome shotgun (WGS) entry which is preliminary data.</text>
</comment>
<reference evidence="6" key="1">
    <citation type="submission" date="2021-01" db="EMBL/GenBank/DDBJ databases">
        <title>Whole genome shotgun sequence of Virgisporangium aurantiacum NBRC 16421.</title>
        <authorList>
            <person name="Komaki H."/>
            <person name="Tamura T."/>
        </authorList>
    </citation>
    <scope>NUCLEOTIDE SEQUENCE</scope>
    <source>
        <strain evidence="6">NBRC 16421</strain>
    </source>
</reference>
<dbReference type="Gene3D" id="1.20.1250.20">
    <property type="entry name" value="MFS general substrate transporter like domains"/>
    <property type="match status" value="1"/>
</dbReference>
<dbReference type="PROSITE" id="PS50075">
    <property type="entry name" value="CARRIER"/>
    <property type="match status" value="3"/>
</dbReference>
<feature type="transmembrane region" description="Helical" evidence="4">
    <location>
        <begin position="3057"/>
        <end position="3085"/>
    </location>
</feature>
<dbReference type="Gene3D" id="3.40.50.1820">
    <property type="entry name" value="alpha/beta hydrolase"/>
    <property type="match status" value="1"/>
</dbReference>
<feature type="transmembrane region" description="Helical" evidence="4">
    <location>
        <begin position="3148"/>
        <end position="3169"/>
    </location>
</feature>
<dbReference type="CDD" id="cd05930">
    <property type="entry name" value="A_NRPS"/>
    <property type="match status" value="2"/>
</dbReference>
<name>A0A8J4E3H1_9ACTN</name>
<keyword evidence="4" id="KW-1133">Transmembrane helix</keyword>
<dbReference type="InterPro" id="IPR006162">
    <property type="entry name" value="Ppantetheine_attach_site"/>
</dbReference>
<dbReference type="InterPro" id="IPR001242">
    <property type="entry name" value="Condensation_dom"/>
</dbReference>
<dbReference type="Pfam" id="PF07690">
    <property type="entry name" value="MFS_1"/>
    <property type="match status" value="1"/>
</dbReference>
<dbReference type="SUPFAM" id="SSF52777">
    <property type="entry name" value="CoA-dependent acyltransferases"/>
    <property type="match status" value="4"/>
</dbReference>
<dbReference type="SMART" id="SM00823">
    <property type="entry name" value="PKS_PP"/>
    <property type="match status" value="3"/>
</dbReference>
<dbReference type="FunFam" id="2.30.38.10:FF:000001">
    <property type="entry name" value="Non-ribosomal peptide synthetase PvdI"/>
    <property type="match status" value="1"/>
</dbReference>
<dbReference type="InterPro" id="IPR036259">
    <property type="entry name" value="MFS_trans_sf"/>
</dbReference>
<feature type="transmembrane region" description="Helical" evidence="4">
    <location>
        <begin position="3181"/>
        <end position="3202"/>
    </location>
</feature>
<keyword evidence="3" id="KW-0597">Phosphoprotein</keyword>
<gene>
    <name evidence="6" type="ORF">Vau01_083810</name>
</gene>
<evidence type="ECO:0000256" key="1">
    <source>
        <dbReference type="ARBA" id="ARBA00001957"/>
    </source>
</evidence>
<comment type="cofactor">
    <cofactor evidence="1">
        <name>pantetheine 4'-phosphate</name>
        <dbReference type="ChEBI" id="CHEBI:47942"/>
    </cofactor>
</comment>
<dbReference type="Gene3D" id="3.40.50.980">
    <property type="match status" value="4"/>
</dbReference>
<dbReference type="GO" id="GO:0008610">
    <property type="term" value="P:lipid biosynthetic process"/>
    <property type="evidence" value="ECO:0007669"/>
    <property type="project" value="UniProtKB-ARBA"/>
</dbReference>
<dbReference type="InterPro" id="IPR010071">
    <property type="entry name" value="AA_adenyl_dom"/>
</dbReference>
<dbReference type="Gene3D" id="3.30.559.10">
    <property type="entry name" value="Chloramphenicol acetyltransferase-like domain"/>
    <property type="match status" value="2"/>
</dbReference>
<dbReference type="GO" id="GO:0022857">
    <property type="term" value="F:transmembrane transporter activity"/>
    <property type="evidence" value="ECO:0007669"/>
    <property type="project" value="InterPro"/>
</dbReference>
<evidence type="ECO:0000313" key="6">
    <source>
        <dbReference type="EMBL" id="GIJ60865.1"/>
    </source>
</evidence>
<feature type="transmembrane region" description="Helical" evidence="4">
    <location>
        <begin position="3277"/>
        <end position="3297"/>
    </location>
</feature>
<dbReference type="Proteomes" id="UP000612585">
    <property type="component" value="Unassembled WGS sequence"/>
</dbReference>
<dbReference type="CDD" id="cd06173">
    <property type="entry name" value="MFS_MefA_like"/>
    <property type="match status" value="1"/>
</dbReference>
<dbReference type="InterPro" id="IPR020802">
    <property type="entry name" value="TesA-like"/>
</dbReference>
<sequence length="3322" mass="350725">MTTLSTVDTGSVLDRFLLQATATPDAIAVVAGDTELTYRATLDRARSLAARLRADGVGPGDLVAICVDRSEHLAVAPIAVWLTGAAYLPLDPAYPPVRTAMVLEDAGARAVIACGGTDSAVPAGAARVIMIEEATEGPQHADGPAPDGADAAYVIYTSGSTGRPKGVVVEHDALANFVTAMRRVFGGGAGHRWLASTSLAFDISGLELYLPLSTGGTVVVSGVAGHDGAAVVSLVDGHRVTHVQATPSAWRLLLAAGLDRPDLVALVGGEALPLELAQRLRARVGRLVNMYGPTETTIWSTCWDVPLSPDSVSIGRPIDRTVVWVLDADGGLQPIGVPGELYIGGAGVARGYLRRPELTAERFVADPFSAEPGARLYRTGDRVRWRPDGTLEYLGRFDDQLKLRGHRIEPGEIEAVLLRRPAVAEAAVVVRPDPAGDPVLVAYVSLRSPDAELRAYLAAELPPAMVPGPIVVLDRLPVTPNGKLDRNALPAPDLAGTSREPATLTELAVAAAWRRALGADRLGADDDIFAAGGHSLQAMAVAADLAAALGRQVPIGLVFGNPTVAGLAAALDGTAVAAIPAVVAPIPVVERVDGARHRVSFSQLSMWLAERLSPDRPMLNTFAGLRLRGDLDREALAGAVEDLVARHEILRTVFVETDGEPYQVVLPDVVVSIVDVDLRGAPERAHEEADRLRRERFDLTRGPLLRVVAARTADREHLLLTVWHHIAIDGWSLATALGELGAHYARRTGGSGPLPALPVQYLDYAAWERRRVDDGDLDAAIDAWRDALSGDRPDAVVAAVPAAPGGPPRGAKLTTVLPAALVERLRGVGSTVGAGTTPFHVLITGFTALLARYTGCDDVTVGMVVAGRPHPQLANLIGSFVQTVPVRAVDATTTGYRDLLARVRGAVVDAVGGQDVPYDLVKDPDRPPLRYACLMIEGDSGPVAGFGDLAAERWHHEFDDVMFDLSLQASRVAAGLQVTVEYRADRYDDATAHRFATHLRTLLDAMADAPDDPIGRLPLLTPDEHRRAVEGWNPPAPTDPARSVLAEVNAQPAGVVALIDPDGTETTYGDLRRRAAGVAQRLLRLGVRPEEPVAVHLERTSSAAVAVLGVLGAGAAFVPVSTIAPAARIAAQLADAGVRFAVTSAALAGGLPAGLSIVDIAGVGVAQELQEVGGDRLAYVIYTSGSTGVPKGVRITHANLANTYRAWRVQFGVNRPRLLQVADLGFDVFVSDLVRGLCSGGTVVFCPRETVLDPAALHALIVAHRVSMVELVPAVARMLAEHLRATGGRLDGLDLLVVGSDQLFVRDFADLVGLVGPHTTVVNSYGVTEAAIDSTAYAGPVPPGDPAAPMPIGWPMPGMTADVLDAYGRPAPVGVAGELVVGGDGVARGYTDAVVAAGRFGADPLRPGRRVYRTGDLARRRPDGAIDLLGRRDGQLKIRGHRIEPGEIEAVLRDLPGVADCAVAAWPGATGQLQLVAYVVGEPPDPTAVGARLPGYMVPAAYVPLDRLPLNASGKVDRRALPAPDPAQLAGVPYVEPVGPAQRALAGIWRRLLGVDRIGAHDSFVALGGHSLLAARFVAAVRGELGVELPLRAVFDPGTVAGLADLVDGAASTGAAPTVPRRPSDVDAPLSPAQRRMWFLDQLEPGTGVLNVPDILRLRGPLDVAALERAWNLLRERHEVLRVRYPGDEPVQEIAAYAPVPLVVTDVRGEAGARDLAQADIVAPFDLAEGPLWRLRLLRLAPDDHVLSLVMHHSITDDWSGRILFEELALAYGGEPLPSVTVAHGDVAAWQWDRLGAGREAAATEYWRSALAGAPDVLELPTDRPRPPVQRPAGGTVWRRVPADLSGRVDRLAAGAGATGFMTLLAAYAVLLARFGGRSDVTVGAPVAGRDLPDLQRVVGCLLNTVVLRVRPAGTFRAVLTTMKAVVLDALSHADLPFERLVDLLNPPRSLAHSPLFQAMFNVIEADGPPLRLPGVDVDHLAGTDLTTTKADLSMTATRHPGGLDLHLTYRSDLFDPDTASDLVDRYVALLGAVAEDPDRDWLDLPLGPVEVPALAAAPVTAGAATLGELVQAQASRTPHAVALIAGAERVTYTELNSRANRLAHALRRRGIRPGDLVAVAVERSVDLVVAVLGVLKSGAAYVPLDTTHPAARLAAVLDRARPALLLTDAVVPVPFDGPRLHPARCDDEPAHDPPRVAGPDDLAYVVHTSGSTGVPKGVLCHHRGAVNYLSFVMRRFGVSTSDTVLQVAGIAFDASVRDLIGPLTVGATVVLLRPEEAKEPAAMLAAVDRHGVTCLLSVVPTLLRGMVASGHRPVSRRLRLLLCSGERMYRRDVADAHALFGPQATVVNQYGPTECTMTSTFHVAEPGGELDDDLAQPLPVGGPIDGARVYVLDHRQRPVPPGVPGEVWIGGVGVTAGYLDDPAQTGDRFRPDPYGDRMYRTGDRGRLRRDGTLVFLGRVDQQVKIRGLRVEPGEIEAHVRELPGVRAAAVVAIDGPRLVAYLEGDGLDLDALRATLRERLPDHLVPAVLVEIAAMPLTANGKVDRGALPAPPAPAASARYEPPATDTERRIVAAFTEVLGVDRVGRTDHFFDLGGDSFAAVSVARLVGSGMRVLDLFRAPTVAALAALLDAVLNAGDTGTGLLHELTPPGTRTLSVVCVPYAGGSPISFQPLAAALPTGYALYGVALPGHEVTRPDEVALPLEDVAAAVAAEIMSTVDGPVALYGHCSGSAFAVEIARRLETAGRPVHAVYVAAAFPSTRLPGKLLGRLTLDRFQSDRTYQTFFRSMGGFGDALTPDEIRRIVRNLRHDSTAAEDYYTRTLHDPDHRKLDAPIVCVVGDRDPLTEYHAERVAEWESFSDRVDLVVLERSGHYFLKHRATEVADVIGGARPPSTRVEKPVAKRGFGVFATVAASQFVSLLGSNMTAFALGVWMFQRTGSVTLLGLIATCALAPSILVSPFAGAVVDRADRRKVMLLADLGAGAGTLGLAALIWAGDLRPWHLFVVLSWSSVCSAFQRPAYLSAVPQLIPKRYLARANGFAMSLDAGSQVLAPLVAGALVVTIGLAGVILIDVVTFSASVLTLLLLRFPNALPWRRRETIRAEIAGGFRYITARRGIMALLIQAAACNVLLAMLGVLVTPLVLRSSDAGALGVVMATGGVGALLGGLAMTLWGGPAKLMNGILGYALAGGVFIAVLGAGWGVWSMAAGMFGFWATLAVSNACYTVLIQVKVPHHLHGRVFAINQMVAFSTMPVGYLIAGPLADNVFEPLGDGPGRGVGLLLVLIGVLTVLVNAAGYAYPPLRRLDTDTPDAQPDEAIVKGERR</sequence>
<evidence type="ECO:0000256" key="2">
    <source>
        <dbReference type="ARBA" id="ARBA00022450"/>
    </source>
</evidence>
<evidence type="ECO:0000259" key="5">
    <source>
        <dbReference type="PROSITE" id="PS50075"/>
    </source>
</evidence>
<evidence type="ECO:0000256" key="3">
    <source>
        <dbReference type="ARBA" id="ARBA00022553"/>
    </source>
</evidence>